<keyword evidence="3 5" id="KW-1133">Transmembrane helix</keyword>
<sequence length="229" mass="25168">MEEQKIEETKISLLKKFGKVLTSPREAFQVITQDPKILWPGLIIIVINLIATLIILPESVAYTEQIMIAQGIGPEQIAMYTKVLAPIAVIGVIIIVPLLWVVKAGVLFLYNMLSVGEARFKQLMAVAIFVEIPLIIKAVISSGLIKIMGYQAGYQVNASLALLFMNLETSSFLYRLLQQIELFNIWGLVLLVIGGSAAIKKNAKGLAVYLGIFWIILSLVAALLNNTTV</sequence>
<accession>F0SYC5</accession>
<comment type="subcellular location">
    <subcellularLocation>
        <location evidence="1">Membrane</location>
        <topology evidence="1">Multi-pass membrane protein</topology>
    </subcellularLocation>
</comment>
<gene>
    <name evidence="7" type="ordered locus">Sgly_1662</name>
</gene>
<proteinExistence type="predicted"/>
<dbReference type="eggNOG" id="ENOG5031UZJ">
    <property type="taxonomic scope" value="Bacteria"/>
</dbReference>
<feature type="transmembrane region" description="Helical" evidence="5">
    <location>
        <begin position="77"/>
        <end position="102"/>
    </location>
</feature>
<reference evidence="7 8" key="1">
    <citation type="journal article" date="2011" name="Stand. Genomic Sci.">
        <title>Complete genome sequence of Syntrophobotulus glycolicus type strain (FlGlyR).</title>
        <authorList>
            <person name="Han C."/>
            <person name="Mwirichia R."/>
            <person name="Chertkov O."/>
            <person name="Held B."/>
            <person name="Lapidus A."/>
            <person name="Nolan M."/>
            <person name="Lucas S."/>
            <person name="Hammon N."/>
            <person name="Deshpande S."/>
            <person name="Cheng J.F."/>
            <person name="Tapia R."/>
            <person name="Goodwin L."/>
            <person name="Pitluck S."/>
            <person name="Huntemann M."/>
            <person name="Liolios K."/>
            <person name="Ivanova N."/>
            <person name="Pagani I."/>
            <person name="Mavromatis K."/>
            <person name="Ovchinikova G."/>
            <person name="Pati A."/>
            <person name="Chen A."/>
            <person name="Palaniappan K."/>
            <person name="Land M."/>
            <person name="Hauser L."/>
            <person name="Brambilla E.M."/>
            <person name="Rohde M."/>
            <person name="Spring S."/>
            <person name="Sikorski J."/>
            <person name="Goker M."/>
            <person name="Woyke T."/>
            <person name="Bristow J."/>
            <person name="Eisen J.A."/>
            <person name="Markowitz V."/>
            <person name="Hugenholtz P."/>
            <person name="Kyrpides N.C."/>
            <person name="Klenk H.P."/>
            <person name="Detter J.C."/>
        </authorList>
    </citation>
    <scope>NUCLEOTIDE SEQUENCE [LARGE SCALE GENOMIC DNA]</scope>
    <source>
        <strain evidence="8">DSM 8271 / FlGlyR</strain>
    </source>
</reference>
<feature type="transmembrane region" description="Helical" evidence="5">
    <location>
        <begin position="206"/>
        <end position="224"/>
    </location>
</feature>
<dbReference type="EMBL" id="CP002547">
    <property type="protein sequence ID" value="ADY55960.1"/>
    <property type="molecule type" value="Genomic_DNA"/>
</dbReference>
<protein>
    <recommendedName>
        <fullName evidence="6">Yip1 domain-containing protein</fullName>
    </recommendedName>
</protein>
<evidence type="ECO:0000256" key="1">
    <source>
        <dbReference type="ARBA" id="ARBA00004141"/>
    </source>
</evidence>
<reference evidence="8" key="2">
    <citation type="submission" date="2011-02" db="EMBL/GenBank/DDBJ databases">
        <title>The complete genome of Syntrophobotulus glycolicus DSM 8271.</title>
        <authorList>
            <person name="Lucas S."/>
            <person name="Copeland A."/>
            <person name="Lapidus A."/>
            <person name="Bruce D."/>
            <person name="Goodwin L."/>
            <person name="Pitluck S."/>
            <person name="Kyrpides N."/>
            <person name="Mavromatis K."/>
            <person name="Pagani I."/>
            <person name="Ivanova N."/>
            <person name="Mikhailova N."/>
            <person name="Chertkov O."/>
            <person name="Held B."/>
            <person name="Detter J.C."/>
            <person name="Tapia R."/>
            <person name="Han C."/>
            <person name="Land M."/>
            <person name="Hauser L."/>
            <person name="Markowitz V."/>
            <person name="Cheng J.-F."/>
            <person name="Hugenholtz P."/>
            <person name="Woyke T."/>
            <person name="Wu D."/>
            <person name="Spring S."/>
            <person name="Schroeder M."/>
            <person name="Brambilla E."/>
            <person name="Klenk H.-P."/>
            <person name="Eisen J.A."/>
        </authorList>
    </citation>
    <scope>NUCLEOTIDE SEQUENCE [LARGE SCALE GENOMIC DNA]</scope>
    <source>
        <strain evidence="8">DSM 8271 / FlGlyR</strain>
    </source>
</reference>
<dbReference type="RefSeq" id="WP_013624828.1">
    <property type="nucleotide sequence ID" value="NC_015172.1"/>
</dbReference>
<dbReference type="GO" id="GO:0016020">
    <property type="term" value="C:membrane"/>
    <property type="evidence" value="ECO:0007669"/>
    <property type="project" value="UniProtKB-SubCell"/>
</dbReference>
<evidence type="ECO:0000256" key="5">
    <source>
        <dbReference type="SAM" id="Phobius"/>
    </source>
</evidence>
<dbReference type="STRING" id="645991.Sgly_1662"/>
<keyword evidence="8" id="KW-1185">Reference proteome</keyword>
<name>F0SYC5_SYNGF</name>
<evidence type="ECO:0000259" key="6">
    <source>
        <dbReference type="Pfam" id="PF04893"/>
    </source>
</evidence>
<keyword evidence="4 5" id="KW-0472">Membrane</keyword>
<dbReference type="Proteomes" id="UP000007488">
    <property type="component" value="Chromosome"/>
</dbReference>
<dbReference type="Pfam" id="PF04893">
    <property type="entry name" value="Yip1"/>
    <property type="match status" value="1"/>
</dbReference>
<feature type="transmembrane region" description="Helical" evidence="5">
    <location>
        <begin position="37"/>
        <end position="56"/>
    </location>
</feature>
<dbReference type="AlphaFoldDB" id="F0SYC5"/>
<feature type="transmembrane region" description="Helical" evidence="5">
    <location>
        <begin position="183"/>
        <end position="199"/>
    </location>
</feature>
<organism evidence="7 8">
    <name type="scientific">Syntrophobotulus glycolicus (strain DSM 8271 / FlGlyR)</name>
    <dbReference type="NCBI Taxonomy" id="645991"/>
    <lineage>
        <taxon>Bacteria</taxon>
        <taxon>Bacillati</taxon>
        <taxon>Bacillota</taxon>
        <taxon>Clostridia</taxon>
        <taxon>Eubacteriales</taxon>
        <taxon>Desulfitobacteriaceae</taxon>
        <taxon>Syntrophobotulus</taxon>
    </lineage>
</organism>
<evidence type="ECO:0000256" key="4">
    <source>
        <dbReference type="ARBA" id="ARBA00023136"/>
    </source>
</evidence>
<feature type="transmembrane region" description="Helical" evidence="5">
    <location>
        <begin position="122"/>
        <end position="145"/>
    </location>
</feature>
<dbReference type="HOGENOM" id="CLU_1218791_0_0_9"/>
<dbReference type="KEGG" id="sgy:Sgly_1662"/>
<keyword evidence="2 5" id="KW-0812">Transmembrane</keyword>
<evidence type="ECO:0000256" key="2">
    <source>
        <dbReference type="ARBA" id="ARBA00022692"/>
    </source>
</evidence>
<evidence type="ECO:0000313" key="8">
    <source>
        <dbReference type="Proteomes" id="UP000007488"/>
    </source>
</evidence>
<dbReference type="OrthoDB" id="1724610at2"/>
<evidence type="ECO:0000256" key="3">
    <source>
        <dbReference type="ARBA" id="ARBA00022989"/>
    </source>
</evidence>
<evidence type="ECO:0000313" key="7">
    <source>
        <dbReference type="EMBL" id="ADY55960.1"/>
    </source>
</evidence>
<dbReference type="InterPro" id="IPR006977">
    <property type="entry name" value="Yip1_dom"/>
</dbReference>
<feature type="domain" description="Yip1" evidence="6">
    <location>
        <begin position="19"/>
        <end position="223"/>
    </location>
</feature>